<dbReference type="InterPro" id="IPR027417">
    <property type="entry name" value="P-loop_NTPase"/>
</dbReference>
<dbReference type="EMBL" id="CP022684">
    <property type="protein sequence ID" value="AUM11569.1"/>
    <property type="molecule type" value="Genomic_DNA"/>
</dbReference>
<keyword evidence="3 10" id="KW-0963">Cytoplasm</keyword>
<gene>
    <name evidence="10" type="primary">cmk</name>
    <name evidence="12" type="ORF">Kalk_03670</name>
</gene>
<accession>A0A2K9LGU4</accession>
<dbReference type="PANTHER" id="PTHR21299:SF2">
    <property type="entry name" value="CYTIDYLATE KINASE"/>
    <property type="match status" value="1"/>
</dbReference>
<protein>
    <recommendedName>
        <fullName evidence="10">Cytidylate kinase</fullName>
        <shortName evidence="10">CK</shortName>
        <ecNumber evidence="10">2.7.4.25</ecNumber>
    </recommendedName>
    <alternativeName>
        <fullName evidence="10">Cytidine monophosphate kinase</fullName>
        <shortName evidence="10">CMP kinase</shortName>
    </alternativeName>
</protein>
<dbReference type="InterPro" id="IPR003136">
    <property type="entry name" value="Cytidylate_kin"/>
</dbReference>
<comment type="catalytic activity">
    <reaction evidence="8 10">
        <text>dCMP + ATP = dCDP + ADP</text>
        <dbReference type="Rhea" id="RHEA:25094"/>
        <dbReference type="ChEBI" id="CHEBI:30616"/>
        <dbReference type="ChEBI" id="CHEBI:57566"/>
        <dbReference type="ChEBI" id="CHEBI:58593"/>
        <dbReference type="ChEBI" id="CHEBI:456216"/>
        <dbReference type="EC" id="2.7.4.25"/>
    </reaction>
</comment>
<dbReference type="EC" id="2.7.4.25" evidence="10"/>
<feature type="binding site" evidence="10">
    <location>
        <begin position="15"/>
        <end position="23"/>
    </location>
    <ligand>
        <name>ATP</name>
        <dbReference type="ChEBI" id="CHEBI:30616"/>
    </ligand>
</feature>
<name>A0A2K9LGU4_9GAMM</name>
<dbReference type="GO" id="GO:0005829">
    <property type="term" value="C:cytosol"/>
    <property type="evidence" value="ECO:0007669"/>
    <property type="project" value="TreeGrafter"/>
</dbReference>
<dbReference type="PANTHER" id="PTHR21299">
    <property type="entry name" value="CYTIDYLATE KINASE/PANTOATE-BETA-ALANINE LIGASE"/>
    <property type="match status" value="1"/>
</dbReference>
<dbReference type="OrthoDB" id="9807434at2"/>
<organism evidence="12 13">
    <name type="scientific">Ketobacter alkanivorans</name>
    <dbReference type="NCBI Taxonomy" id="1917421"/>
    <lineage>
        <taxon>Bacteria</taxon>
        <taxon>Pseudomonadati</taxon>
        <taxon>Pseudomonadota</taxon>
        <taxon>Gammaproteobacteria</taxon>
        <taxon>Pseudomonadales</taxon>
        <taxon>Ketobacteraceae</taxon>
        <taxon>Ketobacter</taxon>
    </lineage>
</organism>
<evidence type="ECO:0000256" key="7">
    <source>
        <dbReference type="ARBA" id="ARBA00022840"/>
    </source>
</evidence>
<dbReference type="RefSeq" id="WP_101892909.1">
    <property type="nucleotide sequence ID" value="NZ_CP022684.1"/>
</dbReference>
<dbReference type="GO" id="GO:0005524">
    <property type="term" value="F:ATP binding"/>
    <property type="evidence" value="ECO:0007669"/>
    <property type="project" value="UniProtKB-UniRule"/>
</dbReference>
<dbReference type="GO" id="GO:0036430">
    <property type="term" value="F:CMP kinase activity"/>
    <property type="evidence" value="ECO:0007669"/>
    <property type="project" value="RHEA"/>
</dbReference>
<evidence type="ECO:0000256" key="10">
    <source>
        <dbReference type="HAMAP-Rule" id="MF_00238"/>
    </source>
</evidence>
<dbReference type="CDD" id="cd02020">
    <property type="entry name" value="CMPK"/>
    <property type="match status" value="1"/>
</dbReference>
<evidence type="ECO:0000256" key="2">
    <source>
        <dbReference type="ARBA" id="ARBA00009427"/>
    </source>
</evidence>
<evidence type="ECO:0000256" key="4">
    <source>
        <dbReference type="ARBA" id="ARBA00022679"/>
    </source>
</evidence>
<evidence type="ECO:0000259" key="11">
    <source>
        <dbReference type="Pfam" id="PF02224"/>
    </source>
</evidence>
<dbReference type="AlphaFoldDB" id="A0A2K9LGU4"/>
<comment type="similarity">
    <text evidence="2 10">Belongs to the cytidylate kinase family. Type 1 subfamily.</text>
</comment>
<dbReference type="HAMAP" id="MF_00238">
    <property type="entry name" value="Cytidyl_kinase_type1"/>
    <property type="match status" value="1"/>
</dbReference>
<evidence type="ECO:0000256" key="3">
    <source>
        <dbReference type="ARBA" id="ARBA00022490"/>
    </source>
</evidence>
<evidence type="ECO:0000256" key="6">
    <source>
        <dbReference type="ARBA" id="ARBA00022777"/>
    </source>
</evidence>
<keyword evidence="7 10" id="KW-0067">ATP-binding</keyword>
<dbReference type="InterPro" id="IPR011994">
    <property type="entry name" value="Cytidylate_kinase_dom"/>
</dbReference>
<keyword evidence="6 10" id="KW-0418">Kinase</keyword>
<evidence type="ECO:0000256" key="9">
    <source>
        <dbReference type="ARBA" id="ARBA00048478"/>
    </source>
</evidence>
<dbReference type="Proteomes" id="UP000235116">
    <property type="component" value="Chromosome"/>
</dbReference>
<evidence type="ECO:0000256" key="8">
    <source>
        <dbReference type="ARBA" id="ARBA00047615"/>
    </source>
</evidence>
<evidence type="ECO:0000313" key="12">
    <source>
        <dbReference type="EMBL" id="AUM11569.1"/>
    </source>
</evidence>
<dbReference type="Pfam" id="PF02224">
    <property type="entry name" value="Cytidylate_kin"/>
    <property type="match status" value="1"/>
</dbReference>
<keyword evidence="4 10" id="KW-0808">Transferase</keyword>
<dbReference type="FunFam" id="3.40.50.300:FF:000262">
    <property type="entry name" value="Cytidylate kinase"/>
    <property type="match status" value="1"/>
</dbReference>
<dbReference type="GO" id="GO:0015949">
    <property type="term" value="P:nucleobase-containing small molecule interconversion"/>
    <property type="evidence" value="ECO:0007669"/>
    <property type="project" value="TreeGrafter"/>
</dbReference>
<evidence type="ECO:0000313" key="13">
    <source>
        <dbReference type="Proteomes" id="UP000235116"/>
    </source>
</evidence>
<evidence type="ECO:0000256" key="5">
    <source>
        <dbReference type="ARBA" id="ARBA00022741"/>
    </source>
</evidence>
<dbReference type="Gene3D" id="3.40.50.300">
    <property type="entry name" value="P-loop containing nucleotide triphosphate hydrolases"/>
    <property type="match status" value="1"/>
</dbReference>
<dbReference type="SUPFAM" id="SSF52540">
    <property type="entry name" value="P-loop containing nucleoside triphosphate hydrolases"/>
    <property type="match status" value="1"/>
</dbReference>
<reference evidence="13" key="1">
    <citation type="submission" date="2017-08" db="EMBL/GenBank/DDBJ databases">
        <title>Direct submision.</title>
        <authorList>
            <person name="Kim S.-J."/>
            <person name="Rhee S.-K."/>
        </authorList>
    </citation>
    <scope>NUCLEOTIDE SEQUENCE [LARGE SCALE GENOMIC DNA]</scope>
    <source>
        <strain evidence="13">GI5</strain>
    </source>
</reference>
<keyword evidence="13" id="KW-1185">Reference proteome</keyword>
<dbReference type="NCBIfam" id="TIGR00017">
    <property type="entry name" value="cmk"/>
    <property type="match status" value="1"/>
</dbReference>
<dbReference type="GO" id="GO:0036431">
    <property type="term" value="F:dCMP kinase activity"/>
    <property type="evidence" value="ECO:0007669"/>
    <property type="project" value="InterPro"/>
</dbReference>
<feature type="domain" description="Cytidylate kinase" evidence="11">
    <location>
        <begin position="11"/>
        <end position="226"/>
    </location>
</feature>
<proteinExistence type="inferred from homology"/>
<keyword evidence="5 10" id="KW-0547">Nucleotide-binding</keyword>
<evidence type="ECO:0000256" key="1">
    <source>
        <dbReference type="ARBA" id="ARBA00004496"/>
    </source>
</evidence>
<comment type="subcellular location">
    <subcellularLocation>
        <location evidence="1 10">Cytoplasm</location>
    </subcellularLocation>
</comment>
<dbReference type="KEGG" id="kak:Kalk_03670"/>
<comment type="catalytic activity">
    <reaction evidence="9 10">
        <text>CMP + ATP = CDP + ADP</text>
        <dbReference type="Rhea" id="RHEA:11600"/>
        <dbReference type="ChEBI" id="CHEBI:30616"/>
        <dbReference type="ChEBI" id="CHEBI:58069"/>
        <dbReference type="ChEBI" id="CHEBI:60377"/>
        <dbReference type="ChEBI" id="CHEBI:456216"/>
        <dbReference type="EC" id="2.7.4.25"/>
    </reaction>
</comment>
<sequence length="232" mass="25185">MASSPATAPVITIDGPGGSGKGTIAQKVAQFLNWHLLDSGALYRLVALAASNHGVSLDNEQSLQILAENMDVQFLVDDPEQPIRVILEGDVVTRDIRSEDVGRDASKVAALPSVRAGLLQRQHDFREAPGLVADGRDMGTVVFPDAELKIFLTASVDERAQRRFKQLQEKGMSANLADLQAAIQSRDEQDMNRAVAPLVPADDAFVIDSTDMNIDEVFTELMNHARQKGLVK</sequence>
<dbReference type="GO" id="GO:0006220">
    <property type="term" value="P:pyrimidine nucleotide metabolic process"/>
    <property type="evidence" value="ECO:0007669"/>
    <property type="project" value="UniProtKB-UniRule"/>
</dbReference>